<evidence type="ECO:0000256" key="1">
    <source>
        <dbReference type="ARBA" id="ARBA00022737"/>
    </source>
</evidence>
<feature type="chain" id="PRO_5039243404" evidence="2">
    <location>
        <begin position="22"/>
        <end position="210"/>
    </location>
</feature>
<evidence type="ECO:0000313" key="3">
    <source>
        <dbReference type="EMBL" id="AGX42564.1"/>
    </source>
</evidence>
<keyword evidence="2" id="KW-0732">Signal</keyword>
<dbReference type="RefSeq" id="WP_022744916.1">
    <property type="nucleotide sequence ID" value="NC_022571.1"/>
</dbReference>
<organism evidence="3 4">
    <name type="scientific">Clostridium saccharobutylicum DSM 13864</name>
    <dbReference type="NCBI Taxonomy" id="1345695"/>
    <lineage>
        <taxon>Bacteria</taxon>
        <taxon>Bacillati</taxon>
        <taxon>Bacillota</taxon>
        <taxon>Clostridia</taxon>
        <taxon>Eubacteriales</taxon>
        <taxon>Clostridiaceae</taxon>
        <taxon>Clostridium</taxon>
    </lineage>
</organism>
<dbReference type="SUPFAM" id="SSF69360">
    <property type="entry name" value="Cell wall binding repeat"/>
    <property type="match status" value="1"/>
</dbReference>
<dbReference type="PATRIC" id="fig|1345695.10.peg.3675"/>
<dbReference type="HOGENOM" id="CLU_1275859_0_0_9"/>
<name>U5MP50_CLOSA</name>
<keyword evidence="1" id="KW-0677">Repeat</keyword>
<evidence type="ECO:0000313" key="4">
    <source>
        <dbReference type="Proteomes" id="UP000017118"/>
    </source>
</evidence>
<accession>U5MP50</accession>
<dbReference type="GeneID" id="62368386"/>
<dbReference type="AlphaFoldDB" id="U5MP50"/>
<dbReference type="Gene3D" id="2.10.270.10">
    <property type="entry name" value="Cholin Binding"/>
    <property type="match status" value="1"/>
</dbReference>
<dbReference type="InterPro" id="IPR018337">
    <property type="entry name" value="Cell_wall/Cho-bd_repeat"/>
</dbReference>
<dbReference type="Proteomes" id="UP000017118">
    <property type="component" value="Chromosome"/>
</dbReference>
<keyword evidence="4" id="KW-1185">Reference proteome</keyword>
<evidence type="ECO:0000256" key="2">
    <source>
        <dbReference type="SAM" id="SignalP"/>
    </source>
</evidence>
<dbReference type="EMBL" id="CP006721">
    <property type="protein sequence ID" value="AGX42564.1"/>
    <property type="molecule type" value="Genomic_DNA"/>
</dbReference>
<proteinExistence type="predicted"/>
<reference evidence="3 4" key="1">
    <citation type="journal article" date="2013" name="Genome Announc.">
        <title>Complete Genome Sequence of the Solvent Producer Clostridium saccharobutylicum NCP262 (DSM 13864).</title>
        <authorList>
            <person name="Poehlein A."/>
            <person name="Hartwich K."/>
            <person name="Krabben P."/>
            <person name="Ehrenreich A."/>
            <person name="Liebl W."/>
            <person name="Durre P."/>
            <person name="Gottschalk G."/>
            <person name="Daniel R."/>
        </authorList>
    </citation>
    <scope>NUCLEOTIDE SEQUENCE [LARGE SCALE GENOMIC DNA]</scope>
    <source>
        <strain evidence="3">DSM 13864</strain>
    </source>
</reference>
<dbReference type="Pfam" id="PF19085">
    <property type="entry name" value="Choline_bind_2"/>
    <property type="match status" value="1"/>
</dbReference>
<feature type="signal peptide" evidence="2">
    <location>
        <begin position="1"/>
        <end position="21"/>
    </location>
</feature>
<protein>
    <submittedName>
        <fullName evidence="3">Uncharacterized protein</fullName>
    </submittedName>
</protein>
<sequence>MIKNYLIKAISLTTLVISSTAANPICVKAEDNVNIQQIKSEILKQVNPNQVFGINVSKDELEFQGETTVKKEFYYEDTNYTNVNLADEKLYHFSYNKYATISFYYGLTSKCIYMQIVGHDMQDVTIFKDENIYAYFFKNTNKYTTTHGWIGNNGWDKEVANAWRYFKDGIVQTGLIRNGGNWYYCYSNGDMAHDTIIDGYHLNSSGAWDY</sequence>
<dbReference type="KEGG" id="csb:CLSA_c15650"/>
<gene>
    <name evidence="3" type="ORF">CLSA_c15650</name>
</gene>